<dbReference type="Gene3D" id="3.40.630.30">
    <property type="match status" value="1"/>
</dbReference>
<dbReference type="GO" id="GO:0016747">
    <property type="term" value="F:acyltransferase activity, transferring groups other than amino-acyl groups"/>
    <property type="evidence" value="ECO:0007669"/>
    <property type="project" value="InterPro"/>
</dbReference>
<dbReference type="Proteomes" id="UP001242342">
    <property type="component" value="Unassembled WGS sequence"/>
</dbReference>
<feature type="domain" description="N-acetyltransferase" evidence="1">
    <location>
        <begin position="1"/>
        <end position="149"/>
    </location>
</feature>
<sequence length="152" mass="17469">MIIKAQIQDAELLTEIAISSKAYWRYSKEQMELWKDDLTVTPKTFADCNIYKFQVNNITAGFYVLYRANIRTSFLDFLFVTPKFINQGIGSKLLEHAKKSCVSGSCAVLNVLSDPNSEAFYLKHGFEIIGKRESSIKGRFLPEMELYFPENM</sequence>
<comment type="caution">
    <text evidence="3">The sequence shown here is derived from an EMBL/GenBank/DDBJ whole genome shotgun (WGS) entry which is preliminary data.</text>
</comment>
<evidence type="ECO:0000313" key="3">
    <source>
        <dbReference type="EMBL" id="PHN97385.1"/>
    </source>
</evidence>
<proteinExistence type="predicted"/>
<evidence type="ECO:0000313" key="4">
    <source>
        <dbReference type="Proteomes" id="UP000222163"/>
    </source>
</evidence>
<name>A0A2G1BUU9_9FLAO</name>
<keyword evidence="2" id="KW-0012">Acyltransferase</keyword>
<dbReference type="EMBL" id="PDUU01000008">
    <property type="protein sequence ID" value="PHN97385.1"/>
    <property type="molecule type" value="Genomic_DNA"/>
</dbReference>
<dbReference type="PANTHER" id="PTHR43451">
    <property type="entry name" value="ACETYLTRANSFERASE (GNAT) FAMILY PROTEIN"/>
    <property type="match status" value="1"/>
</dbReference>
<evidence type="ECO:0000313" key="2">
    <source>
        <dbReference type="EMBL" id="MDP2541605.1"/>
    </source>
</evidence>
<dbReference type="EMBL" id="JAUYVU010000006">
    <property type="protein sequence ID" value="MDP2541605.1"/>
    <property type="molecule type" value="Genomic_DNA"/>
</dbReference>
<organism evidence="3 4">
    <name type="scientific">Tenacibaculum discolor</name>
    <dbReference type="NCBI Taxonomy" id="361581"/>
    <lineage>
        <taxon>Bacteria</taxon>
        <taxon>Pseudomonadati</taxon>
        <taxon>Bacteroidota</taxon>
        <taxon>Flavobacteriia</taxon>
        <taxon>Flavobacteriales</taxon>
        <taxon>Flavobacteriaceae</taxon>
        <taxon>Tenacibaculum</taxon>
    </lineage>
</organism>
<evidence type="ECO:0000259" key="1">
    <source>
        <dbReference type="PROSITE" id="PS51186"/>
    </source>
</evidence>
<dbReference type="InterPro" id="IPR000182">
    <property type="entry name" value="GNAT_dom"/>
</dbReference>
<dbReference type="InterPro" id="IPR052564">
    <property type="entry name" value="N-acetyltrans/Recomb-assoc"/>
</dbReference>
<dbReference type="RefSeq" id="WP_099215597.1">
    <property type="nucleotide sequence ID" value="NZ_JAUYVU010000006.1"/>
</dbReference>
<dbReference type="Pfam" id="PF13673">
    <property type="entry name" value="Acetyltransf_10"/>
    <property type="match status" value="1"/>
</dbReference>
<keyword evidence="5" id="KW-1185">Reference proteome</keyword>
<reference evidence="2 5" key="3">
    <citation type="submission" date="2023-07" db="EMBL/GenBank/DDBJ databases">
        <title>Genome content predicts the carbon catabolic preferences of heterotrophic bacteria.</title>
        <authorList>
            <person name="Gralka M."/>
        </authorList>
    </citation>
    <scope>NUCLEOTIDE SEQUENCE [LARGE SCALE GENOMIC DNA]</scope>
    <source>
        <strain evidence="2 5">4G03</strain>
    </source>
</reference>
<dbReference type="InterPro" id="IPR016181">
    <property type="entry name" value="Acyl_CoA_acyltransferase"/>
</dbReference>
<dbReference type="EC" id="2.3.1.-" evidence="2"/>
<dbReference type="Proteomes" id="UP000222163">
    <property type="component" value="Unassembled WGS sequence"/>
</dbReference>
<accession>A0A2G1BUU9</accession>
<reference evidence="3" key="2">
    <citation type="submission" date="2017-10" db="EMBL/GenBank/DDBJ databases">
        <authorList>
            <person name="Enke T.N."/>
            <person name="Cordero O.X."/>
        </authorList>
    </citation>
    <scope>NUCLEOTIDE SEQUENCE</scope>
    <source>
        <strain evidence="3">4G03</strain>
    </source>
</reference>
<dbReference type="CDD" id="cd04301">
    <property type="entry name" value="NAT_SF"/>
    <property type="match status" value="1"/>
</dbReference>
<dbReference type="PROSITE" id="PS51186">
    <property type="entry name" value="GNAT"/>
    <property type="match status" value="1"/>
</dbReference>
<dbReference type="AlphaFoldDB" id="A0A2G1BUU9"/>
<protein>
    <submittedName>
        <fullName evidence="3">GNAT family N-acetyltransferase</fullName>
        <ecNumber evidence="2">2.3.1.-</ecNumber>
    </submittedName>
</protein>
<dbReference type="SUPFAM" id="SSF55729">
    <property type="entry name" value="Acyl-CoA N-acyltransferases (Nat)"/>
    <property type="match status" value="1"/>
</dbReference>
<reference evidence="3 4" key="1">
    <citation type="journal article" date="2016" name="Nat. Commun.">
        <title>Microbial interactions lead to rapid micro-scale successions on model marine particles.</title>
        <authorList>
            <person name="Datta M.S."/>
            <person name="Sliwerska E."/>
            <person name="Gore J."/>
            <person name="Polz M.F."/>
            <person name="Cordero O.X."/>
        </authorList>
    </citation>
    <scope>NUCLEOTIDE SEQUENCE [LARGE SCALE GENOMIC DNA]</scope>
    <source>
        <strain evidence="3 4">4G03</strain>
    </source>
</reference>
<gene>
    <name evidence="3" type="ORF">CSC81_09915</name>
    <name evidence="2" type="ORF">Q8W23_08985</name>
</gene>
<evidence type="ECO:0000313" key="5">
    <source>
        <dbReference type="Proteomes" id="UP001242342"/>
    </source>
</evidence>
<keyword evidence="2" id="KW-0808">Transferase</keyword>
<dbReference type="PANTHER" id="PTHR43451:SF1">
    <property type="entry name" value="ACETYLTRANSFERASE"/>
    <property type="match status" value="1"/>
</dbReference>